<comment type="similarity">
    <text evidence="2">In the N-terminal section; belongs to the phytochrome family.</text>
</comment>
<keyword evidence="10" id="KW-0175">Coiled coil</keyword>
<dbReference type="eggNOG" id="COG0745">
    <property type="taxonomic scope" value="Bacteria"/>
</dbReference>
<dbReference type="Gene3D" id="3.30.450.20">
    <property type="entry name" value="PAS domain"/>
    <property type="match status" value="1"/>
</dbReference>
<dbReference type="SUPFAM" id="SSF55874">
    <property type="entry name" value="ATPase domain of HSP90 chaperone/DNA topoisomerase II/histidine kinase"/>
    <property type="match status" value="1"/>
</dbReference>
<dbReference type="eggNOG" id="COG2205">
    <property type="taxonomic scope" value="Bacteria"/>
</dbReference>
<dbReference type="SMART" id="SM00448">
    <property type="entry name" value="REC"/>
    <property type="match status" value="1"/>
</dbReference>
<dbReference type="EC" id="2.7.13.3" evidence="3"/>
<keyword evidence="4 9" id="KW-0597">Phosphoprotein</keyword>
<evidence type="ECO:0000256" key="6">
    <source>
        <dbReference type="ARBA" id="ARBA00022777"/>
    </source>
</evidence>
<dbReference type="SMART" id="SM00065">
    <property type="entry name" value="GAF"/>
    <property type="match status" value="1"/>
</dbReference>
<evidence type="ECO:0000256" key="7">
    <source>
        <dbReference type="ARBA" id="ARBA00023012"/>
    </source>
</evidence>
<feature type="domain" description="Histidine kinase" evidence="11">
    <location>
        <begin position="411"/>
        <end position="635"/>
    </location>
</feature>
<evidence type="ECO:0000256" key="2">
    <source>
        <dbReference type="ARBA" id="ARBA00006402"/>
    </source>
</evidence>
<dbReference type="GO" id="GO:0006355">
    <property type="term" value="P:regulation of DNA-templated transcription"/>
    <property type="evidence" value="ECO:0007669"/>
    <property type="project" value="InterPro"/>
</dbReference>
<dbReference type="Pfam" id="PF00512">
    <property type="entry name" value="HisKA"/>
    <property type="match status" value="1"/>
</dbReference>
<dbReference type="InterPro" id="IPR000700">
    <property type="entry name" value="PAS-assoc_C"/>
</dbReference>
<evidence type="ECO:0000256" key="1">
    <source>
        <dbReference type="ARBA" id="ARBA00000085"/>
    </source>
</evidence>
<keyword evidence="7" id="KW-0902">Two-component regulatory system</keyword>
<dbReference type="PANTHER" id="PTHR43547:SF2">
    <property type="entry name" value="HYBRID SIGNAL TRANSDUCTION HISTIDINE KINASE C"/>
    <property type="match status" value="1"/>
</dbReference>
<evidence type="ECO:0000256" key="4">
    <source>
        <dbReference type="ARBA" id="ARBA00022553"/>
    </source>
</evidence>
<dbReference type="PROSITE" id="PS50110">
    <property type="entry name" value="RESPONSE_REGULATORY"/>
    <property type="match status" value="1"/>
</dbReference>
<dbReference type="SUPFAM" id="SSF55781">
    <property type="entry name" value="GAF domain-like"/>
    <property type="match status" value="1"/>
</dbReference>
<dbReference type="GO" id="GO:0000155">
    <property type="term" value="F:phosphorelay sensor kinase activity"/>
    <property type="evidence" value="ECO:0007669"/>
    <property type="project" value="InterPro"/>
</dbReference>
<dbReference type="InterPro" id="IPR003018">
    <property type="entry name" value="GAF"/>
</dbReference>
<dbReference type="Gene3D" id="3.40.50.2300">
    <property type="match status" value="1"/>
</dbReference>
<dbReference type="PROSITE" id="PS50109">
    <property type="entry name" value="HIS_KIN"/>
    <property type="match status" value="1"/>
</dbReference>
<dbReference type="NCBIfam" id="TIGR00229">
    <property type="entry name" value="sensory_box"/>
    <property type="match status" value="1"/>
</dbReference>
<dbReference type="PATRIC" id="fig|1173027.3.peg.4327"/>
<evidence type="ECO:0000313" key="15">
    <source>
        <dbReference type="EMBL" id="AFZ19638.1"/>
    </source>
</evidence>
<evidence type="ECO:0000259" key="11">
    <source>
        <dbReference type="PROSITE" id="PS50109"/>
    </source>
</evidence>
<dbReference type="InterPro" id="IPR003661">
    <property type="entry name" value="HisK_dim/P_dom"/>
</dbReference>
<dbReference type="InterPro" id="IPR003594">
    <property type="entry name" value="HATPase_dom"/>
</dbReference>
<evidence type="ECO:0000259" key="12">
    <source>
        <dbReference type="PROSITE" id="PS50110"/>
    </source>
</evidence>
<dbReference type="CDD" id="cd16922">
    <property type="entry name" value="HATPase_EvgS-ArcB-TorS-like"/>
    <property type="match status" value="1"/>
</dbReference>
<keyword evidence="16" id="KW-1185">Reference proteome</keyword>
<dbReference type="Gene3D" id="1.10.287.130">
    <property type="match status" value="1"/>
</dbReference>
<dbReference type="PANTHER" id="PTHR43547">
    <property type="entry name" value="TWO-COMPONENT HISTIDINE KINASE"/>
    <property type="match status" value="1"/>
</dbReference>
<dbReference type="FunFam" id="3.30.450.40:FF:000035">
    <property type="entry name" value="PAS sensor protein"/>
    <property type="match status" value="1"/>
</dbReference>
<dbReference type="PRINTS" id="PR00344">
    <property type="entry name" value="BCTRLSENSOR"/>
</dbReference>
<dbReference type="InterPro" id="IPR035965">
    <property type="entry name" value="PAS-like_dom_sf"/>
</dbReference>
<proteinExistence type="inferred from homology"/>
<dbReference type="SMART" id="SM00387">
    <property type="entry name" value="HATPase_c"/>
    <property type="match status" value="1"/>
</dbReference>
<dbReference type="InterPro" id="IPR036890">
    <property type="entry name" value="HATPase_C_sf"/>
</dbReference>
<dbReference type="InterPro" id="IPR011006">
    <property type="entry name" value="CheY-like_superfamily"/>
</dbReference>
<dbReference type="Pfam" id="PF00072">
    <property type="entry name" value="Response_reg"/>
    <property type="match status" value="1"/>
</dbReference>
<keyword evidence="6" id="KW-0418">Kinase</keyword>
<dbReference type="InterPro" id="IPR000014">
    <property type="entry name" value="PAS"/>
</dbReference>
<feature type="coiled-coil region" evidence="10">
    <location>
        <begin position="42"/>
        <end position="69"/>
    </location>
</feature>
<evidence type="ECO:0000259" key="13">
    <source>
        <dbReference type="PROSITE" id="PS50112"/>
    </source>
</evidence>
<dbReference type="Pfam" id="PF02518">
    <property type="entry name" value="HATPase_c"/>
    <property type="match status" value="1"/>
</dbReference>
<gene>
    <name evidence="15" type="ORF">Mic7113_3930</name>
</gene>
<evidence type="ECO:0000256" key="5">
    <source>
        <dbReference type="ARBA" id="ARBA00022679"/>
    </source>
</evidence>
<feature type="domain" description="PAS" evidence="13">
    <location>
        <begin position="80"/>
        <end position="125"/>
    </location>
</feature>
<dbReference type="OrthoDB" id="9790669at2"/>
<feature type="domain" description="Response regulatory" evidence="12">
    <location>
        <begin position="659"/>
        <end position="777"/>
    </location>
</feature>
<feature type="coiled-coil region" evidence="10">
    <location>
        <begin position="199"/>
        <end position="228"/>
    </location>
</feature>
<dbReference type="InterPro" id="IPR004358">
    <property type="entry name" value="Sig_transdc_His_kin-like_C"/>
</dbReference>
<dbReference type="KEGG" id="mic:Mic7113_3930"/>
<evidence type="ECO:0000256" key="9">
    <source>
        <dbReference type="PROSITE-ProRule" id="PRU00169"/>
    </source>
</evidence>
<dbReference type="CDD" id="cd00130">
    <property type="entry name" value="PAS"/>
    <property type="match status" value="1"/>
</dbReference>
<dbReference type="PROSITE" id="PS50112">
    <property type="entry name" value="PAS"/>
    <property type="match status" value="1"/>
</dbReference>
<dbReference type="InterPro" id="IPR005467">
    <property type="entry name" value="His_kinase_dom"/>
</dbReference>
<comment type="catalytic activity">
    <reaction evidence="1">
        <text>ATP + protein L-histidine = ADP + protein N-phospho-L-histidine.</text>
        <dbReference type="EC" id="2.7.13.3"/>
    </reaction>
</comment>
<dbReference type="Gene3D" id="3.30.565.10">
    <property type="entry name" value="Histidine kinase-like ATPase, C-terminal domain"/>
    <property type="match status" value="1"/>
</dbReference>
<evidence type="ECO:0000313" key="16">
    <source>
        <dbReference type="Proteomes" id="UP000010471"/>
    </source>
</evidence>
<evidence type="ECO:0000256" key="10">
    <source>
        <dbReference type="SAM" id="Coils"/>
    </source>
</evidence>
<protein>
    <recommendedName>
        <fullName evidence="8">Circadian input-output histidine kinase CikA</fullName>
        <ecNumber evidence="3">2.7.13.3</ecNumber>
    </recommendedName>
</protein>
<dbReference type="EMBL" id="CP003630">
    <property type="protein sequence ID" value="AFZ19638.1"/>
    <property type="molecule type" value="Genomic_DNA"/>
</dbReference>
<sequence>MNLDELTPKIEQWFSRVTELLQQKEVVTDTPSPSPEEQRQLLREACEELHIALEELSIAQAELLQQNQELIFTREAVEVQRQRYVELFDLAPDAYLVTDVNGKIQEANRAAASMLNIESRFLVGKPLSIYITQSERQRFYALLIQLAQVDRVQEWEVSLQPRYDKVLNAALTVTPVREPGGKVMALRWLLRNITERKQMERQQRLLIREQAAREAAEAQAEQSAFLAEASHLLASCLDYPTTLNQVAQLAVPTRADWCFIDLVENNPTLFNQPVVAATDAEQKSRILERRENELLPFEGDYGVARVLETGEPELITDIPDAFLVSIARDATHLELLRQFNAKSYMIVPLIAREQTLGTMVFVSSKPQRRYSRIDLMMAVELAQRCAIAMDNARLYQEALQANRIKDEFLAIVSHELRTPLNAILGWVTILRNRTVNAVTTHRALETIERNAKSQKKLIGDILDISRIIRGKIRINTYPVHLDYIIGAVVENVRPTAELKEIQIESMLDPSVGSVMGDLERLQQIVWNLLSNAVKFTPQGGRIEVRLEQGTGDPWGCPYAQISVRDTGKGIRPEFLPYVFEYFRQADGTTTRPYGGLGLGLAIVRQLVEMHNGVVYAKSEGEGKGATFIVQLPMIDSQQKQPPQKYRVLLDNFPALDGLRVVVVDDCTDTLELIAFILEQCRAQVQTATSVEEAIQAIAQLKPDILISDISMPDEDGYSLIRQVRTLEVDQGKPILAVALTAFVREEDRTRTLDAGFQMHLPKPIEPIELVAVVANLTGRSQSSDA</sequence>
<dbReference type="SMART" id="SM00091">
    <property type="entry name" value="PAS"/>
    <property type="match status" value="1"/>
</dbReference>
<dbReference type="FunFam" id="3.30.565.10:FF:000010">
    <property type="entry name" value="Sensor histidine kinase RcsC"/>
    <property type="match status" value="1"/>
</dbReference>
<dbReference type="InterPro" id="IPR029016">
    <property type="entry name" value="GAF-like_dom_sf"/>
</dbReference>
<organism evidence="15 16">
    <name type="scientific">Allocoleopsis franciscana PCC 7113</name>
    <dbReference type="NCBI Taxonomy" id="1173027"/>
    <lineage>
        <taxon>Bacteria</taxon>
        <taxon>Bacillati</taxon>
        <taxon>Cyanobacteriota</taxon>
        <taxon>Cyanophyceae</taxon>
        <taxon>Coleofasciculales</taxon>
        <taxon>Coleofasciculaceae</taxon>
        <taxon>Allocoleopsis</taxon>
        <taxon>Allocoleopsis franciscana</taxon>
    </lineage>
</organism>
<dbReference type="Gene3D" id="3.30.450.40">
    <property type="match status" value="1"/>
</dbReference>
<dbReference type="InterPro" id="IPR013767">
    <property type="entry name" value="PAS_fold"/>
</dbReference>
<reference evidence="15 16" key="1">
    <citation type="submission" date="2012-06" db="EMBL/GenBank/DDBJ databases">
        <title>Finished chromosome of genome of Microcoleus sp. PCC 7113.</title>
        <authorList>
            <consortium name="US DOE Joint Genome Institute"/>
            <person name="Gugger M."/>
            <person name="Coursin T."/>
            <person name="Rippka R."/>
            <person name="Tandeau De Marsac N."/>
            <person name="Huntemann M."/>
            <person name="Wei C.-L."/>
            <person name="Han J."/>
            <person name="Detter J.C."/>
            <person name="Han C."/>
            <person name="Tapia R."/>
            <person name="Chen A."/>
            <person name="Kyrpides N."/>
            <person name="Mavromatis K."/>
            <person name="Markowitz V."/>
            <person name="Szeto E."/>
            <person name="Ivanova N."/>
            <person name="Pagani I."/>
            <person name="Pati A."/>
            <person name="Goodwin L."/>
            <person name="Nordberg H.P."/>
            <person name="Cantor M.N."/>
            <person name="Hua S.X."/>
            <person name="Woyke T."/>
            <person name="Kerfeld C.A."/>
        </authorList>
    </citation>
    <scope>NUCLEOTIDE SEQUENCE [LARGE SCALE GENOMIC DNA]</scope>
    <source>
        <strain evidence="15 16">PCC 7113</strain>
    </source>
</reference>
<feature type="modified residue" description="4-aspartylphosphate" evidence="9">
    <location>
        <position position="708"/>
    </location>
</feature>
<name>K9WHI6_9CYAN</name>
<dbReference type="AlphaFoldDB" id="K9WHI6"/>
<dbReference type="Pfam" id="PF00989">
    <property type="entry name" value="PAS"/>
    <property type="match status" value="1"/>
</dbReference>
<feature type="domain" description="PAC" evidence="14">
    <location>
        <begin position="153"/>
        <end position="205"/>
    </location>
</feature>
<dbReference type="eggNOG" id="COG5002">
    <property type="taxonomic scope" value="Bacteria"/>
</dbReference>
<dbReference type="SUPFAM" id="SSF52172">
    <property type="entry name" value="CheY-like"/>
    <property type="match status" value="1"/>
</dbReference>
<evidence type="ECO:0000256" key="3">
    <source>
        <dbReference type="ARBA" id="ARBA00012438"/>
    </source>
</evidence>
<dbReference type="SUPFAM" id="SSF55785">
    <property type="entry name" value="PYP-like sensor domain (PAS domain)"/>
    <property type="match status" value="1"/>
</dbReference>
<dbReference type="PROSITE" id="PS50113">
    <property type="entry name" value="PAC"/>
    <property type="match status" value="1"/>
</dbReference>
<dbReference type="HOGENOM" id="CLU_000445_114_15_3"/>
<dbReference type="Proteomes" id="UP000010471">
    <property type="component" value="Chromosome"/>
</dbReference>
<keyword evidence="5" id="KW-0808">Transferase</keyword>
<dbReference type="CDD" id="cd00082">
    <property type="entry name" value="HisKA"/>
    <property type="match status" value="1"/>
</dbReference>
<dbReference type="InterPro" id="IPR001789">
    <property type="entry name" value="Sig_transdc_resp-reg_receiver"/>
</dbReference>
<evidence type="ECO:0000256" key="8">
    <source>
        <dbReference type="ARBA" id="ARBA00074306"/>
    </source>
</evidence>
<dbReference type="STRING" id="1173027.Mic7113_3930"/>
<accession>K9WHI6</accession>
<dbReference type="SMART" id="SM00388">
    <property type="entry name" value="HisKA"/>
    <property type="match status" value="1"/>
</dbReference>
<dbReference type="RefSeq" id="WP_015183777.1">
    <property type="nucleotide sequence ID" value="NC_019738.1"/>
</dbReference>
<dbReference type="CDD" id="cd17580">
    <property type="entry name" value="REC_2_DhkD-like"/>
    <property type="match status" value="1"/>
</dbReference>
<evidence type="ECO:0000259" key="14">
    <source>
        <dbReference type="PROSITE" id="PS50113"/>
    </source>
</evidence>
<dbReference type="Pfam" id="PF01590">
    <property type="entry name" value="GAF"/>
    <property type="match status" value="1"/>
</dbReference>